<dbReference type="GeneID" id="111011409"/>
<comment type="catalytic activity">
    <reaction evidence="21">
        <text>L-seryl-[protein] + ATP = O-phospho-L-seryl-[protein] + ADP + H(+)</text>
        <dbReference type="Rhea" id="RHEA:17989"/>
        <dbReference type="Rhea" id="RHEA-COMP:9863"/>
        <dbReference type="Rhea" id="RHEA-COMP:11604"/>
        <dbReference type="ChEBI" id="CHEBI:15378"/>
        <dbReference type="ChEBI" id="CHEBI:29999"/>
        <dbReference type="ChEBI" id="CHEBI:30616"/>
        <dbReference type="ChEBI" id="CHEBI:83421"/>
        <dbReference type="ChEBI" id="CHEBI:456216"/>
        <dbReference type="EC" id="2.7.11.1"/>
    </reaction>
</comment>
<keyword evidence="11" id="KW-0677">Repeat</keyword>
<dbReference type="PANTHER" id="PTHR48056">
    <property type="entry name" value="LRR RECEPTOR-LIKE SERINE/THREONINE-PROTEIN KINASE-RELATED"/>
    <property type="match status" value="1"/>
</dbReference>
<organism evidence="25 26">
    <name type="scientific">Momordica charantia</name>
    <name type="common">Bitter gourd</name>
    <name type="synonym">Balsam pear</name>
    <dbReference type="NCBI Taxonomy" id="3673"/>
    <lineage>
        <taxon>Eukaryota</taxon>
        <taxon>Viridiplantae</taxon>
        <taxon>Streptophyta</taxon>
        <taxon>Embryophyta</taxon>
        <taxon>Tracheophyta</taxon>
        <taxon>Spermatophyta</taxon>
        <taxon>Magnoliopsida</taxon>
        <taxon>eudicotyledons</taxon>
        <taxon>Gunneridae</taxon>
        <taxon>Pentapetalae</taxon>
        <taxon>rosids</taxon>
        <taxon>fabids</taxon>
        <taxon>Cucurbitales</taxon>
        <taxon>Cucurbitaceae</taxon>
        <taxon>Momordiceae</taxon>
        <taxon>Momordica</taxon>
    </lineage>
</organism>
<dbReference type="Gene3D" id="3.80.10.10">
    <property type="entry name" value="Ribonuclease Inhibitor"/>
    <property type="match status" value="4"/>
</dbReference>
<dbReference type="InterPro" id="IPR011009">
    <property type="entry name" value="Kinase-like_dom_sf"/>
</dbReference>
<dbReference type="PROSITE" id="PS00109">
    <property type="entry name" value="PROTEIN_KINASE_TYR"/>
    <property type="match status" value="1"/>
</dbReference>
<dbReference type="Proteomes" id="UP000504603">
    <property type="component" value="Unplaced"/>
</dbReference>
<protein>
    <recommendedName>
        <fullName evidence="3">non-specific serine/threonine protein kinase</fullName>
        <ecNumber evidence="3">2.7.11.1</ecNumber>
    </recommendedName>
</protein>
<keyword evidence="25" id="KW-1185">Reference proteome</keyword>
<evidence type="ECO:0000256" key="13">
    <source>
        <dbReference type="ARBA" id="ARBA00022777"/>
    </source>
</evidence>
<keyword evidence="4" id="KW-0134">Cell wall</keyword>
<keyword evidence="16 23" id="KW-0472">Membrane</keyword>
<dbReference type="EC" id="2.7.11.1" evidence="3"/>
<name>A0A6J1CGW7_MOMCH</name>
<keyword evidence="7" id="KW-0433">Leucine-rich repeat</keyword>
<keyword evidence="14 22" id="KW-0067">ATP-binding</keyword>
<dbReference type="SMART" id="SM00369">
    <property type="entry name" value="LRR_TYP"/>
    <property type="match status" value="8"/>
</dbReference>
<evidence type="ECO:0000256" key="3">
    <source>
        <dbReference type="ARBA" id="ARBA00012513"/>
    </source>
</evidence>
<comment type="catalytic activity">
    <reaction evidence="20">
        <text>L-threonyl-[protein] + ATP = O-phospho-L-threonyl-[protein] + ADP + H(+)</text>
        <dbReference type="Rhea" id="RHEA:46608"/>
        <dbReference type="Rhea" id="RHEA-COMP:11060"/>
        <dbReference type="Rhea" id="RHEA-COMP:11605"/>
        <dbReference type="ChEBI" id="CHEBI:15378"/>
        <dbReference type="ChEBI" id="CHEBI:30013"/>
        <dbReference type="ChEBI" id="CHEBI:30616"/>
        <dbReference type="ChEBI" id="CHEBI:61977"/>
        <dbReference type="ChEBI" id="CHEBI:456216"/>
        <dbReference type="EC" id="2.7.11.1"/>
    </reaction>
</comment>
<dbReference type="RefSeq" id="XP_022140839.1">
    <property type="nucleotide sequence ID" value="XM_022285147.1"/>
</dbReference>
<keyword evidence="18" id="KW-0325">Glycoprotein</keyword>
<sequence length="983" mass="107447">MGSFHTSISSLNLSSISQLENFQLAIMAIHSQTTTHNQNHHFSVSLAFPLISAALFLLLSGNAIEAIPTETEALLRWKEGLPPQPILDSWLSNSSASNPCQWRGIACNNQSSVIEINLASTGLRGTLDKLNFSSFPNLLRLDLKINNLSGVIPPSIGVLSKLQFLDLSTNLLNSTLPLSLANLTEVFELDVSRNSITGSLDPRLFPDGSADSRTGLRSLRNFLLQDTLLQGRVPEEIGNIKSLSLIAFDRSHFSGPIPQSLGNLTNLNILRLNDNHFSGEIPKSIGNLRNLTDLRLFINDLSGEVPQNLGNMSALTVLHLAENNFIGTLPLHVCKGGKLVNFSAAHNSFSGPIPMSLKNCPSLYRVLIQNNSLTGSLDQDFGVYPDLNYIDLSYNQFDGNLSPKWGECRNLTLLRITENKVSGEIPDEITQLENLVELELSSNNLSGLIPKSIRNLSQLSVLGLQNNRLSGSIPADLGSIVNLAHLDLSMNMLTGPIPSQIGDNTKLQYLSLSMNQLNGSIPFRIGSLVTLQDLLDLSHNSLSGGIPSLLGNLVSLENLNLSHNNLSGSIPDSLGGMVSLVSINLSYNNLEGPLPDEGIFKTSRLDAFSNNRGLCGSVSGLPRCSSIVTGDDKEGSRNKLVTILVPSLVGALLVSVVIFGTVFCVLRKRGRQDPEGNGKTVKEKLFSNIWYFNGRIVYSDIIKATNSFDDKYCIGEGGSGKVYKVEMAGGEVFAVKKLHSWDDEMSVQNQKSFENEVAALTEIRHRNIVRLYGFCCRGAHTFLVYDYIERGSLGYVLSLEKEAKAFSWSKRIEVVKGVAQALSYLHHDRKPPIIHRDITANNVLLDSEFGAHVADFGTARFLKPDMSRWTTVAGTHGYVAPELAYTMAATEKCDVYSFGVVVLQVLMGKHPGDLILSLHSSPDYNVELNDILDSRLQPPENDKTFSDLTLIMNLAISCSHVNPQSRPTMRNACQLLEIQAADT</sequence>
<evidence type="ECO:0000256" key="16">
    <source>
        <dbReference type="ARBA" id="ARBA00023136"/>
    </source>
</evidence>
<evidence type="ECO:0000256" key="19">
    <source>
        <dbReference type="ARBA" id="ARBA00038043"/>
    </source>
</evidence>
<evidence type="ECO:0000256" key="2">
    <source>
        <dbReference type="ARBA" id="ARBA00004479"/>
    </source>
</evidence>
<dbReference type="KEGG" id="mcha:111011409"/>
<keyword evidence="15 23" id="KW-1133">Transmembrane helix</keyword>
<evidence type="ECO:0000256" key="8">
    <source>
        <dbReference type="ARBA" id="ARBA00022679"/>
    </source>
</evidence>
<evidence type="ECO:0000256" key="20">
    <source>
        <dbReference type="ARBA" id="ARBA00047899"/>
    </source>
</evidence>
<comment type="subcellular location">
    <subcellularLocation>
        <location evidence="2">Membrane</location>
        <topology evidence="2">Single-pass type I membrane protein</topology>
    </subcellularLocation>
    <subcellularLocation>
        <location evidence="1">Secreted</location>
        <location evidence="1">Cell wall</location>
    </subcellularLocation>
</comment>
<evidence type="ECO:0000256" key="11">
    <source>
        <dbReference type="ARBA" id="ARBA00022737"/>
    </source>
</evidence>
<gene>
    <name evidence="26" type="primary">LOC111011409</name>
</gene>
<evidence type="ECO:0000256" key="22">
    <source>
        <dbReference type="PROSITE-ProRule" id="PRU10141"/>
    </source>
</evidence>
<dbReference type="OrthoDB" id="676979at2759"/>
<keyword evidence="10" id="KW-0732">Signal</keyword>
<evidence type="ECO:0000259" key="24">
    <source>
        <dbReference type="PROSITE" id="PS50011"/>
    </source>
</evidence>
<dbReference type="SUPFAM" id="SSF56112">
    <property type="entry name" value="Protein kinase-like (PK-like)"/>
    <property type="match status" value="1"/>
</dbReference>
<evidence type="ECO:0000313" key="25">
    <source>
        <dbReference type="Proteomes" id="UP000504603"/>
    </source>
</evidence>
<keyword evidence="6" id="KW-0597">Phosphoprotein</keyword>
<dbReference type="GO" id="GO:0004674">
    <property type="term" value="F:protein serine/threonine kinase activity"/>
    <property type="evidence" value="ECO:0007669"/>
    <property type="project" value="UniProtKB-KW"/>
</dbReference>
<evidence type="ECO:0000256" key="14">
    <source>
        <dbReference type="ARBA" id="ARBA00022840"/>
    </source>
</evidence>
<dbReference type="SMART" id="SM00220">
    <property type="entry name" value="S_TKc"/>
    <property type="match status" value="1"/>
</dbReference>
<evidence type="ECO:0000256" key="17">
    <source>
        <dbReference type="ARBA" id="ARBA00023170"/>
    </source>
</evidence>
<evidence type="ECO:0000256" key="1">
    <source>
        <dbReference type="ARBA" id="ARBA00004191"/>
    </source>
</evidence>
<evidence type="ECO:0000256" key="23">
    <source>
        <dbReference type="SAM" id="Phobius"/>
    </source>
</evidence>
<dbReference type="FunFam" id="3.80.10.10:FF:000400">
    <property type="entry name" value="Nuclear pore complex protein NUP107"/>
    <property type="match status" value="1"/>
</dbReference>
<evidence type="ECO:0000256" key="15">
    <source>
        <dbReference type="ARBA" id="ARBA00022989"/>
    </source>
</evidence>
<keyword evidence="8" id="KW-0808">Transferase</keyword>
<dbReference type="InterPro" id="IPR001611">
    <property type="entry name" value="Leu-rich_rpt"/>
</dbReference>
<accession>A0A6J1CGW7</accession>
<dbReference type="PANTHER" id="PTHR48056:SF42">
    <property type="entry name" value="MDIS1-INTERACTING RECEPTOR LIKE KINASE 2-LIKE"/>
    <property type="match status" value="1"/>
</dbReference>
<feature type="binding site" evidence="22">
    <location>
        <position position="737"/>
    </location>
    <ligand>
        <name>ATP</name>
        <dbReference type="ChEBI" id="CHEBI:30616"/>
    </ligand>
</feature>
<proteinExistence type="inferred from homology"/>
<dbReference type="GO" id="GO:0005524">
    <property type="term" value="F:ATP binding"/>
    <property type="evidence" value="ECO:0007669"/>
    <property type="project" value="UniProtKB-UniRule"/>
</dbReference>
<evidence type="ECO:0000256" key="4">
    <source>
        <dbReference type="ARBA" id="ARBA00022512"/>
    </source>
</evidence>
<feature type="transmembrane region" description="Helical" evidence="23">
    <location>
        <begin position="643"/>
        <end position="666"/>
    </location>
</feature>
<dbReference type="PROSITE" id="PS51450">
    <property type="entry name" value="LRR"/>
    <property type="match status" value="1"/>
</dbReference>
<dbReference type="InterPro" id="IPR032675">
    <property type="entry name" value="LRR_dom_sf"/>
</dbReference>
<keyword evidence="12 22" id="KW-0547">Nucleotide-binding</keyword>
<comment type="similarity">
    <text evidence="19">Belongs to the polygalacturonase-inhibiting protein family.</text>
</comment>
<evidence type="ECO:0000256" key="5">
    <source>
        <dbReference type="ARBA" id="ARBA00022527"/>
    </source>
</evidence>
<evidence type="ECO:0000313" key="26">
    <source>
        <dbReference type="RefSeq" id="XP_022140839.1"/>
    </source>
</evidence>
<dbReference type="FunFam" id="3.30.200.20:FF:000309">
    <property type="entry name" value="Leucine-rich repeat receptor protein kinase MSP1"/>
    <property type="match status" value="1"/>
</dbReference>
<dbReference type="Gene3D" id="1.10.510.10">
    <property type="entry name" value="Transferase(Phosphotransferase) domain 1"/>
    <property type="match status" value="1"/>
</dbReference>
<keyword evidence="4" id="KW-0964">Secreted</keyword>
<evidence type="ECO:0000256" key="6">
    <source>
        <dbReference type="ARBA" id="ARBA00022553"/>
    </source>
</evidence>
<dbReference type="PROSITE" id="PS00107">
    <property type="entry name" value="PROTEIN_KINASE_ATP"/>
    <property type="match status" value="1"/>
</dbReference>
<evidence type="ECO:0000256" key="21">
    <source>
        <dbReference type="ARBA" id="ARBA00048679"/>
    </source>
</evidence>
<dbReference type="FunFam" id="3.80.10.10:FF:000177">
    <property type="entry name" value="Leucine-rich repeat receptor-like serine/threonine-protein kinase At1g17230"/>
    <property type="match status" value="1"/>
</dbReference>
<reference evidence="26" key="1">
    <citation type="submission" date="2025-08" db="UniProtKB">
        <authorList>
            <consortium name="RefSeq"/>
        </authorList>
    </citation>
    <scope>IDENTIFICATION</scope>
    <source>
        <strain evidence="26">OHB3-1</strain>
    </source>
</reference>
<dbReference type="InterPro" id="IPR017441">
    <property type="entry name" value="Protein_kinase_ATP_BS"/>
</dbReference>
<evidence type="ECO:0000256" key="7">
    <source>
        <dbReference type="ARBA" id="ARBA00022614"/>
    </source>
</evidence>
<dbReference type="GO" id="GO:0033612">
    <property type="term" value="F:receptor serine/threonine kinase binding"/>
    <property type="evidence" value="ECO:0007669"/>
    <property type="project" value="TreeGrafter"/>
</dbReference>
<dbReference type="Pfam" id="PF08263">
    <property type="entry name" value="LRRNT_2"/>
    <property type="match status" value="1"/>
</dbReference>
<evidence type="ECO:0000256" key="9">
    <source>
        <dbReference type="ARBA" id="ARBA00022692"/>
    </source>
</evidence>
<feature type="domain" description="Protein kinase" evidence="24">
    <location>
        <begin position="708"/>
        <end position="983"/>
    </location>
</feature>
<evidence type="ECO:0000256" key="10">
    <source>
        <dbReference type="ARBA" id="ARBA00022729"/>
    </source>
</evidence>
<dbReference type="InterPro" id="IPR008266">
    <property type="entry name" value="Tyr_kinase_AS"/>
</dbReference>
<dbReference type="InterPro" id="IPR050647">
    <property type="entry name" value="Plant_LRR-RLKs"/>
</dbReference>
<dbReference type="SUPFAM" id="SSF52047">
    <property type="entry name" value="RNI-like"/>
    <property type="match status" value="2"/>
</dbReference>
<dbReference type="InterPro" id="IPR000719">
    <property type="entry name" value="Prot_kinase_dom"/>
</dbReference>
<keyword evidence="5" id="KW-0723">Serine/threonine-protein kinase</keyword>
<dbReference type="AlphaFoldDB" id="A0A6J1CGW7"/>
<dbReference type="Pfam" id="PF00069">
    <property type="entry name" value="Pkinase"/>
    <property type="match status" value="1"/>
</dbReference>
<dbReference type="GO" id="GO:0016020">
    <property type="term" value="C:membrane"/>
    <property type="evidence" value="ECO:0007669"/>
    <property type="project" value="UniProtKB-SubCell"/>
</dbReference>
<dbReference type="InterPro" id="IPR013210">
    <property type="entry name" value="LRR_N_plant-typ"/>
</dbReference>
<keyword evidence="13" id="KW-0418">Kinase</keyword>
<keyword evidence="17" id="KW-0675">Receptor</keyword>
<keyword evidence="9 23" id="KW-0812">Transmembrane</keyword>
<dbReference type="PROSITE" id="PS50011">
    <property type="entry name" value="PROTEIN_KINASE_DOM"/>
    <property type="match status" value="1"/>
</dbReference>
<dbReference type="Pfam" id="PF00560">
    <property type="entry name" value="LRR_1"/>
    <property type="match status" value="3"/>
</dbReference>
<evidence type="ECO:0000256" key="12">
    <source>
        <dbReference type="ARBA" id="ARBA00022741"/>
    </source>
</evidence>
<evidence type="ECO:0000256" key="18">
    <source>
        <dbReference type="ARBA" id="ARBA00023180"/>
    </source>
</evidence>
<dbReference type="FunFam" id="1.10.510.10:FF:000445">
    <property type="entry name" value="MDIS1-interacting receptor like kinase 2"/>
    <property type="match status" value="1"/>
</dbReference>
<dbReference type="Pfam" id="PF13855">
    <property type="entry name" value="LRR_8"/>
    <property type="match status" value="2"/>
</dbReference>
<dbReference type="PRINTS" id="PR00019">
    <property type="entry name" value="LEURICHRPT"/>
</dbReference>
<dbReference type="InterPro" id="IPR003591">
    <property type="entry name" value="Leu-rich_rpt_typical-subtyp"/>
</dbReference>
<dbReference type="Gene3D" id="3.30.200.20">
    <property type="entry name" value="Phosphorylase Kinase, domain 1"/>
    <property type="match status" value="1"/>
</dbReference>
<dbReference type="FunFam" id="3.80.10.10:FF:000041">
    <property type="entry name" value="LRR receptor-like serine/threonine-protein kinase ERECTA"/>
    <property type="match status" value="1"/>
</dbReference>